<dbReference type="EMBL" id="FOLS01000047">
    <property type="protein sequence ID" value="SFD93003.1"/>
    <property type="molecule type" value="Genomic_DNA"/>
</dbReference>
<dbReference type="Proteomes" id="UP000183385">
    <property type="component" value="Unassembled WGS sequence"/>
</dbReference>
<name>A0AAQ1KNU1_9PSED</name>
<feature type="domain" description="Alpha/beta hydrolase fold-3" evidence="4">
    <location>
        <begin position="71"/>
        <end position="278"/>
    </location>
</feature>
<evidence type="ECO:0000259" key="4">
    <source>
        <dbReference type="Pfam" id="PF07859"/>
    </source>
</evidence>
<dbReference type="GO" id="GO:0005829">
    <property type="term" value="C:cytosol"/>
    <property type="evidence" value="ECO:0007669"/>
    <property type="project" value="TreeGrafter"/>
</dbReference>
<evidence type="ECO:0000256" key="1">
    <source>
        <dbReference type="ARBA" id="ARBA00010515"/>
    </source>
</evidence>
<gene>
    <name evidence="5" type="ORF">SAMN05216577_14730</name>
</gene>
<reference evidence="5 6" key="1">
    <citation type="submission" date="2016-10" db="EMBL/GenBank/DDBJ databases">
        <authorList>
            <person name="Varghese N."/>
            <person name="Submissions S."/>
        </authorList>
    </citation>
    <scope>NUCLEOTIDE SEQUENCE [LARGE SCALE GENOMIC DNA]</scope>
    <source>
        <strain evidence="5 6">LMG 18378</strain>
    </source>
</reference>
<dbReference type="Gene3D" id="3.40.50.1820">
    <property type="entry name" value="alpha/beta hydrolase"/>
    <property type="match status" value="1"/>
</dbReference>
<dbReference type="PROSITE" id="PS01173">
    <property type="entry name" value="LIPASE_GDXG_HIS"/>
    <property type="match status" value="1"/>
</dbReference>
<dbReference type="PROSITE" id="PS01174">
    <property type="entry name" value="LIPASE_GDXG_SER"/>
    <property type="match status" value="1"/>
</dbReference>
<dbReference type="PANTHER" id="PTHR23025">
    <property type="entry name" value="TRIACYLGLYCEROL LIPASE"/>
    <property type="match status" value="1"/>
</dbReference>
<comment type="similarity">
    <text evidence="1">Belongs to the 'GDXG' lipolytic enzyme family.</text>
</comment>
<dbReference type="AlphaFoldDB" id="A0AAQ1KNU1"/>
<evidence type="ECO:0000256" key="3">
    <source>
        <dbReference type="PROSITE-ProRule" id="PRU10038"/>
    </source>
</evidence>
<dbReference type="InterPro" id="IPR029058">
    <property type="entry name" value="AB_hydrolase_fold"/>
</dbReference>
<comment type="caution">
    <text evidence="5">The sequence shown here is derived from an EMBL/GenBank/DDBJ whole genome shotgun (WGS) entry which is preliminary data.</text>
</comment>
<dbReference type="InterPro" id="IPR013094">
    <property type="entry name" value="AB_hydrolase_3"/>
</dbReference>
<dbReference type="InterPro" id="IPR033140">
    <property type="entry name" value="Lipase_GDXG_put_SER_AS"/>
</dbReference>
<dbReference type="GO" id="GO:0004771">
    <property type="term" value="F:sterol ester esterase activity"/>
    <property type="evidence" value="ECO:0007669"/>
    <property type="project" value="TreeGrafter"/>
</dbReference>
<organism evidence="5 6">
    <name type="scientific">Pseudomonas citronellolis</name>
    <dbReference type="NCBI Taxonomy" id="53408"/>
    <lineage>
        <taxon>Bacteria</taxon>
        <taxon>Pseudomonadati</taxon>
        <taxon>Pseudomonadota</taxon>
        <taxon>Gammaproteobacteria</taxon>
        <taxon>Pseudomonadales</taxon>
        <taxon>Pseudomonadaceae</taxon>
        <taxon>Pseudomonas</taxon>
    </lineage>
</organism>
<evidence type="ECO:0000313" key="5">
    <source>
        <dbReference type="EMBL" id="SFD93003.1"/>
    </source>
</evidence>
<sequence>MPLDPEIAVVLKSLEGMPPMERMSLAELRASVAPVPPERRAPVAAVRDLVAGLGIPLRQYTPLELASDRLIVYFHGGGFVIGDLETHDHLCRDLANASGCSVVAVDYRRAPECRFPIPLDDCIAAVRWIAANDRELGVSTERLILAGDSAGANLATVTALRLREEGGPRLVGQLLAYPVTDYHTPATPSYLENAEGYSLTRNAMIRFWQDYVATPEQGCQPYAAPLRAPSLAGLPAALVMTAQFDPLRDEGDAYARRLAESGVAVTHLRYDGLIHGFLRMAMVSRRAREAFADIRRWVDSLP</sequence>
<feature type="active site" evidence="3">
    <location>
        <position position="149"/>
    </location>
</feature>
<evidence type="ECO:0000313" key="6">
    <source>
        <dbReference type="Proteomes" id="UP000183385"/>
    </source>
</evidence>
<proteinExistence type="inferred from homology"/>
<keyword evidence="6" id="KW-1185">Reference proteome</keyword>
<dbReference type="SUPFAM" id="SSF53474">
    <property type="entry name" value="alpha/beta-Hydrolases"/>
    <property type="match status" value="1"/>
</dbReference>
<evidence type="ECO:0000256" key="2">
    <source>
        <dbReference type="ARBA" id="ARBA00022801"/>
    </source>
</evidence>
<dbReference type="GO" id="GO:0019433">
    <property type="term" value="P:triglyceride catabolic process"/>
    <property type="evidence" value="ECO:0007669"/>
    <property type="project" value="TreeGrafter"/>
</dbReference>
<dbReference type="GO" id="GO:0004806">
    <property type="term" value="F:triacylglycerol lipase activity"/>
    <property type="evidence" value="ECO:0007669"/>
    <property type="project" value="TreeGrafter"/>
</dbReference>
<accession>A0AAQ1KNU1</accession>
<keyword evidence="2" id="KW-0378">Hydrolase</keyword>
<protein>
    <submittedName>
        <fullName evidence="5">Acetyl esterase</fullName>
    </submittedName>
</protein>
<dbReference type="Pfam" id="PF07859">
    <property type="entry name" value="Abhydrolase_3"/>
    <property type="match status" value="1"/>
</dbReference>
<dbReference type="InterPro" id="IPR002168">
    <property type="entry name" value="Lipase_GDXG_HIS_AS"/>
</dbReference>
<dbReference type="PANTHER" id="PTHR23025:SF4">
    <property type="entry name" value="ALPHA_BETA HYDROLASE FOLD-3 DOMAIN-CONTAINING PROTEIN"/>
    <property type="match status" value="1"/>
</dbReference>
<dbReference type="RefSeq" id="WP_074985864.1">
    <property type="nucleotide sequence ID" value="NZ_FOLS01000047.1"/>
</dbReference>